<dbReference type="EMBL" id="CP106753">
    <property type="protein sequence ID" value="UXY13627.1"/>
    <property type="molecule type" value="Genomic_DNA"/>
</dbReference>
<dbReference type="InterPro" id="IPR023393">
    <property type="entry name" value="START-like_dom_sf"/>
</dbReference>
<evidence type="ECO:0000256" key="1">
    <source>
        <dbReference type="ARBA" id="ARBA00006817"/>
    </source>
</evidence>
<evidence type="ECO:0000313" key="3">
    <source>
        <dbReference type="EMBL" id="UXY13627.1"/>
    </source>
</evidence>
<accession>A0ABY6DH04</accession>
<evidence type="ECO:0000259" key="2">
    <source>
        <dbReference type="Pfam" id="PF08327"/>
    </source>
</evidence>
<dbReference type="Proteomes" id="UP001061302">
    <property type="component" value="Chromosome"/>
</dbReference>
<evidence type="ECO:0000313" key="4">
    <source>
        <dbReference type="Proteomes" id="UP001061302"/>
    </source>
</evidence>
<keyword evidence="4" id="KW-1185">Reference proteome</keyword>
<dbReference type="RefSeq" id="WP_263122835.1">
    <property type="nucleotide sequence ID" value="NZ_CP106753.1"/>
</dbReference>
<comment type="similarity">
    <text evidence="1">Belongs to the AHA1 family.</text>
</comment>
<proteinExistence type="inferred from homology"/>
<dbReference type="Gene3D" id="3.30.530.20">
    <property type="match status" value="1"/>
</dbReference>
<sequence length="149" mass="16894">MEPINARSDVRTKLIEATPAQVFAAIRDPSKVARWWGPDGFSSTIHQFEFHPGGWWRLTLHGPDGTDFPNEYRLVRIEPDRMVQIAHPSPDHCFVLTIELTRRGDATLVSWQQTFDQAEHYQPLAEFLAQANEQVLARLAAEVHPPSAA</sequence>
<protein>
    <submittedName>
        <fullName evidence="3">SRPBCC domain-containing protein</fullName>
    </submittedName>
</protein>
<organism evidence="3 4">
    <name type="scientific">Chitiniphilus purpureus</name>
    <dbReference type="NCBI Taxonomy" id="2981137"/>
    <lineage>
        <taxon>Bacteria</taxon>
        <taxon>Pseudomonadati</taxon>
        <taxon>Pseudomonadota</taxon>
        <taxon>Betaproteobacteria</taxon>
        <taxon>Neisseriales</taxon>
        <taxon>Chitinibacteraceae</taxon>
        <taxon>Chitiniphilus</taxon>
    </lineage>
</organism>
<dbReference type="SUPFAM" id="SSF55961">
    <property type="entry name" value="Bet v1-like"/>
    <property type="match status" value="1"/>
</dbReference>
<dbReference type="InterPro" id="IPR013538">
    <property type="entry name" value="ASHA1/2-like_C"/>
</dbReference>
<dbReference type="Pfam" id="PF08327">
    <property type="entry name" value="AHSA1"/>
    <property type="match status" value="1"/>
</dbReference>
<gene>
    <name evidence="3" type="ORF">N8I74_09835</name>
</gene>
<reference evidence="3" key="1">
    <citation type="submission" date="2022-10" db="EMBL/GenBank/DDBJ databases">
        <title>Chitiniphilus purpureus sp. nov., a novel chitin-degrading bacterium isolated from crawfish pond sediment.</title>
        <authorList>
            <person name="Li K."/>
        </authorList>
    </citation>
    <scope>NUCLEOTIDE SEQUENCE</scope>
    <source>
        <strain evidence="3">CD1</strain>
    </source>
</reference>
<name>A0ABY6DH04_9NEIS</name>
<feature type="domain" description="Activator of Hsp90 ATPase homologue 1/2-like C-terminal" evidence="2">
    <location>
        <begin position="17"/>
        <end position="142"/>
    </location>
</feature>